<dbReference type="PRINTS" id="PR00081">
    <property type="entry name" value="GDHRDH"/>
</dbReference>
<reference evidence="3" key="1">
    <citation type="submission" date="2023-01" db="EMBL/GenBank/DDBJ databases">
        <title>The genome sequence of Kordiimonadaceae bacterium 6D33.</title>
        <authorList>
            <person name="Liu Y."/>
        </authorList>
    </citation>
    <scope>NUCLEOTIDE SEQUENCE</scope>
    <source>
        <strain evidence="3">6D33</strain>
    </source>
</reference>
<dbReference type="SUPFAM" id="SSF51735">
    <property type="entry name" value="NAD(P)-binding Rossmann-fold domains"/>
    <property type="match status" value="1"/>
</dbReference>
<dbReference type="CDD" id="cd05233">
    <property type="entry name" value="SDR_c"/>
    <property type="match status" value="1"/>
</dbReference>
<evidence type="ECO:0000256" key="1">
    <source>
        <dbReference type="ARBA" id="ARBA00006484"/>
    </source>
</evidence>
<dbReference type="RefSeq" id="WP_289505091.1">
    <property type="nucleotide sequence ID" value="NZ_CP116805.1"/>
</dbReference>
<dbReference type="PANTHER" id="PTHR43639">
    <property type="entry name" value="OXIDOREDUCTASE, SHORT-CHAIN DEHYDROGENASE/REDUCTASE FAMILY (AFU_ORTHOLOGUE AFUA_5G02870)"/>
    <property type="match status" value="1"/>
</dbReference>
<dbReference type="InterPro" id="IPR036291">
    <property type="entry name" value="NAD(P)-bd_dom_sf"/>
</dbReference>
<dbReference type="EMBL" id="CP116805">
    <property type="protein sequence ID" value="WCL55298.1"/>
    <property type="molecule type" value="Genomic_DNA"/>
</dbReference>
<proteinExistence type="inferred from homology"/>
<comment type="similarity">
    <text evidence="1">Belongs to the short-chain dehydrogenases/reductases (SDR) family.</text>
</comment>
<dbReference type="PANTHER" id="PTHR43639:SF1">
    <property type="entry name" value="SHORT-CHAIN DEHYDROGENASE_REDUCTASE FAMILY PROTEIN"/>
    <property type="match status" value="1"/>
</dbReference>
<dbReference type="AlphaFoldDB" id="A0AAE9XQA3"/>
<accession>A0AAE9XQA3</accession>
<dbReference type="InterPro" id="IPR002347">
    <property type="entry name" value="SDR_fam"/>
</dbReference>
<protein>
    <submittedName>
        <fullName evidence="3">SDR family NAD(P)-dependent oxidoreductase</fullName>
    </submittedName>
</protein>
<keyword evidence="2" id="KW-0560">Oxidoreductase</keyword>
<sequence length="262" mass="28316">MNKHVESAVRAAVYPDLAGKRVVITGGGSGIGEAIVEGFVAQGARVVFLDIAAKDSEALVARLKPTAAIAPTFRRTDLTDLDDLAAAMTEADKALGGIDILVNNAANDDRHKIEDVTPEYWDNRLAVNLRHLFFAAQAVVPGMKARGRGSIINLGSISWHLGLPDLVLYQTAKAGIEGMTRALARDLGPHNIRVNAVIPGAIKTPRQDALWHDEEETRRIMEAQCLPGRVMPADVAAMIVFLATENARYCTAHTYFVDGGWR</sequence>
<evidence type="ECO:0000256" key="2">
    <source>
        <dbReference type="ARBA" id="ARBA00023002"/>
    </source>
</evidence>
<keyword evidence="4" id="KW-1185">Reference proteome</keyword>
<dbReference type="KEGG" id="gso:PH603_05945"/>
<dbReference type="FunFam" id="3.40.50.720:FF:000084">
    <property type="entry name" value="Short-chain dehydrogenase reductase"/>
    <property type="match status" value="1"/>
</dbReference>
<gene>
    <name evidence="3" type="ORF">PH603_05945</name>
</gene>
<dbReference type="Gene3D" id="3.40.50.720">
    <property type="entry name" value="NAD(P)-binding Rossmann-like Domain"/>
    <property type="match status" value="1"/>
</dbReference>
<evidence type="ECO:0000313" key="4">
    <source>
        <dbReference type="Proteomes" id="UP001217500"/>
    </source>
</evidence>
<dbReference type="PRINTS" id="PR00080">
    <property type="entry name" value="SDRFAMILY"/>
</dbReference>
<organism evidence="3 4">
    <name type="scientific">Gimibacter soli</name>
    <dbReference type="NCBI Taxonomy" id="3024400"/>
    <lineage>
        <taxon>Bacteria</taxon>
        <taxon>Pseudomonadati</taxon>
        <taxon>Pseudomonadota</taxon>
        <taxon>Alphaproteobacteria</taxon>
        <taxon>Kordiimonadales</taxon>
        <taxon>Temperatibacteraceae</taxon>
        <taxon>Gimibacter</taxon>
    </lineage>
</organism>
<dbReference type="Proteomes" id="UP001217500">
    <property type="component" value="Chromosome"/>
</dbReference>
<dbReference type="GO" id="GO:0016491">
    <property type="term" value="F:oxidoreductase activity"/>
    <property type="evidence" value="ECO:0007669"/>
    <property type="project" value="UniProtKB-KW"/>
</dbReference>
<dbReference type="Pfam" id="PF13561">
    <property type="entry name" value="adh_short_C2"/>
    <property type="match status" value="1"/>
</dbReference>
<evidence type="ECO:0000313" key="3">
    <source>
        <dbReference type="EMBL" id="WCL55298.1"/>
    </source>
</evidence>
<name>A0AAE9XQA3_9PROT</name>